<name>A0A0A9CL53_ARUDO</name>
<feature type="compositionally biased region" description="Basic residues" evidence="1">
    <location>
        <begin position="72"/>
        <end position="94"/>
    </location>
</feature>
<keyword evidence="2" id="KW-0472">Membrane</keyword>
<accession>A0A0A9CL53</accession>
<evidence type="ECO:0000313" key="3">
    <source>
        <dbReference type="EMBL" id="JAD77039.1"/>
    </source>
</evidence>
<feature type="compositionally biased region" description="Basic and acidic residues" evidence="1">
    <location>
        <begin position="109"/>
        <end position="122"/>
    </location>
</feature>
<protein>
    <submittedName>
        <fullName evidence="3">E2Fa2-2</fullName>
    </submittedName>
</protein>
<sequence length="165" mass="18342">MSLRSLYIVDFSFGIFPSVVLLVGRWLGLGLPPSDRLGGWRRQHRTSRGLRLGRPRRRLVDGGGGWRWRRTRWNQRGGRVGRRSRSGSGRRRHQGIGGGARPRSSGGEDGDRRRGSEEVDLGRRRRAGRRHGAAEVDLRRRRGEREAGGAAVHGGGRLGGRARAA</sequence>
<feature type="compositionally biased region" description="Basic and acidic residues" evidence="1">
    <location>
        <begin position="132"/>
        <end position="147"/>
    </location>
</feature>
<reference evidence="3" key="2">
    <citation type="journal article" date="2015" name="Data Brief">
        <title>Shoot transcriptome of the giant reed, Arundo donax.</title>
        <authorList>
            <person name="Barrero R.A."/>
            <person name="Guerrero F.D."/>
            <person name="Moolhuijzen P."/>
            <person name="Goolsby J.A."/>
            <person name="Tidwell J."/>
            <person name="Bellgard S.E."/>
            <person name="Bellgard M.I."/>
        </authorList>
    </citation>
    <scope>NUCLEOTIDE SEQUENCE</scope>
    <source>
        <tissue evidence="3">Shoot tissue taken approximately 20 cm above the soil surface</tissue>
    </source>
</reference>
<organism evidence="3">
    <name type="scientific">Arundo donax</name>
    <name type="common">Giant reed</name>
    <name type="synonym">Donax arundinaceus</name>
    <dbReference type="NCBI Taxonomy" id="35708"/>
    <lineage>
        <taxon>Eukaryota</taxon>
        <taxon>Viridiplantae</taxon>
        <taxon>Streptophyta</taxon>
        <taxon>Embryophyta</taxon>
        <taxon>Tracheophyta</taxon>
        <taxon>Spermatophyta</taxon>
        <taxon>Magnoliopsida</taxon>
        <taxon>Liliopsida</taxon>
        <taxon>Poales</taxon>
        <taxon>Poaceae</taxon>
        <taxon>PACMAD clade</taxon>
        <taxon>Arundinoideae</taxon>
        <taxon>Arundineae</taxon>
        <taxon>Arundo</taxon>
    </lineage>
</organism>
<evidence type="ECO:0000256" key="1">
    <source>
        <dbReference type="SAM" id="MobiDB-lite"/>
    </source>
</evidence>
<keyword evidence="2" id="KW-0812">Transmembrane</keyword>
<proteinExistence type="predicted"/>
<feature type="transmembrane region" description="Helical" evidence="2">
    <location>
        <begin position="6"/>
        <end position="27"/>
    </location>
</feature>
<keyword evidence="2" id="KW-1133">Transmembrane helix</keyword>
<feature type="region of interest" description="Disordered" evidence="1">
    <location>
        <begin position="72"/>
        <end position="165"/>
    </location>
</feature>
<dbReference type="EMBL" id="GBRH01220856">
    <property type="protein sequence ID" value="JAD77039.1"/>
    <property type="molecule type" value="Transcribed_RNA"/>
</dbReference>
<evidence type="ECO:0000256" key="2">
    <source>
        <dbReference type="SAM" id="Phobius"/>
    </source>
</evidence>
<dbReference type="AlphaFoldDB" id="A0A0A9CL53"/>
<reference evidence="3" key="1">
    <citation type="submission" date="2014-09" db="EMBL/GenBank/DDBJ databases">
        <authorList>
            <person name="Magalhaes I.L.F."/>
            <person name="Oliveira U."/>
            <person name="Santos F.R."/>
            <person name="Vidigal T.H.D.A."/>
            <person name="Brescovit A.D."/>
            <person name="Santos A.J."/>
        </authorList>
    </citation>
    <scope>NUCLEOTIDE SEQUENCE</scope>
    <source>
        <tissue evidence="3">Shoot tissue taken approximately 20 cm above the soil surface</tissue>
    </source>
</reference>